<dbReference type="InterPro" id="IPR012337">
    <property type="entry name" value="RNaseH-like_sf"/>
</dbReference>
<dbReference type="InterPro" id="IPR043502">
    <property type="entry name" value="DNA/RNA_pol_sf"/>
</dbReference>
<dbReference type="Gene3D" id="3.30.420.10">
    <property type="entry name" value="Ribonuclease H-like superfamily/Ribonuclease H"/>
    <property type="match status" value="1"/>
</dbReference>
<dbReference type="InterPro" id="IPR013103">
    <property type="entry name" value="RVT_2"/>
</dbReference>
<evidence type="ECO:0000259" key="2">
    <source>
        <dbReference type="PROSITE" id="PS50994"/>
    </source>
</evidence>
<dbReference type="PANTHER" id="PTHR11439:SF483">
    <property type="entry name" value="PEPTIDE SYNTHASE GLIP-LIKE, PUTATIVE (AFU_ORTHOLOGUE AFUA_3G12920)-RELATED"/>
    <property type="match status" value="1"/>
</dbReference>
<evidence type="ECO:0000256" key="1">
    <source>
        <dbReference type="SAM" id="MobiDB-lite"/>
    </source>
</evidence>
<accession>A0A6L2KFM0</accession>
<dbReference type="SUPFAM" id="SSF56672">
    <property type="entry name" value="DNA/RNA polymerases"/>
    <property type="match status" value="1"/>
</dbReference>
<reference evidence="3" key="1">
    <citation type="journal article" date="2019" name="Sci. Rep.">
        <title>Draft genome of Tanacetum cinerariifolium, the natural source of mosquito coil.</title>
        <authorList>
            <person name="Yamashiro T."/>
            <person name="Shiraishi A."/>
            <person name="Satake H."/>
            <person name="Nakayama K."/>
        </authorList>
    </citation>
    <scope>NUCLEOTIDE SEQUENCE</scope>
</reference>
<feature type="compositionally biased region" description="Polar residues" evidence="1">
    <location>
        <begin position="1127"/>
        <end position="1136"/>
    </location>
</feature>
<name>A0A6L2KFM0_TANCI</name>
<comment type="caution">
    <text evidence="3">The sequence shown here is derived from an EMBL/GenBank/DDBJ whole genome shotgun (WGS) entry which is preliminary data.</text>
</comment>
<feature type="region of interest" description="Disordered" evidence="1">
    <location>
        <begin position="1102"/>
        <end position="1146"/>
    </location>
</feature>
<dbReference type="SUPFAM" id="SSF53098">
    <property type="entry name" value="Ribonuclease H-like"/>
    <property type="match status" value="1"/>
</dbReference>
<dbReference type="GO" id="GO:0015074">
    <property type="term" value="P:DNA integration"/>
    <property type="evidence" value="ECO:0007669"/>
    <property type="project" value="InterPro"/>
</dbReference>
<feature type="region of interest" description="Disordered" evidence="1">
    <location>
        <begin position="982"/>
        <end position="1039"/>
    </location>
</feature>
<feature type="domain" description="Integrase catalytic" evidence="2">
    <location>
        <begin position="1136"/>
        <end position="1321"/>
    </location>
</feature>
<feature type="region of interest" description="Disordered" evidence="1">
    <location>
        <begin position="1163"/>
        <end position="1199"/>
    </location>
</feature>
<dbReference type="PROSITE" id="PS50994">
    <property type="entry name" value="INTEGRASE"/>
    <property type="match status" value="1"/>
</dbReference>
<dbReference type="InterPro" id="IPR036397">
    <property type="entry name" value="RNaseH_sf"/>
</dbReference>
<dbReference type="CDD" id="cd09272">
    <property type="entry name" value="RNase_HI_RT_Ty1"/>
    <property type="match status" value="1"/>
</dbReference>
<proteinExistence type="predicted"/>
<feature type="compositionally biased region" description="Polar residues" evidence="1">
    <location>
        <begin position="1163"/>
        <end position="1197"/>
    </location>
</feature>
<dbReference type="Pfam" id="PF07727">
    <property type="entry name" value="RVT_2"/>
    <property type="match status" value="1"/>
</dbReference>
<dbReference type="InterPro" id="IPR001584">
    <property type="entry name" value="Integrase_cat-core"/>
</dbReference>
<protein>
    <recommendedName>
        <fullName evidence="2">Integrase catalytic domain-containing protein</fullName>
    </recommendedName>
</protein>
<organism evidence="3">
    <name type="scientific">Tanacetum cinerariifolium</name>
    <name type="common">Dalmatian daisy</name>
    <name type="synonym">Chrysanthemum cinerariifolium</name>
    <dbReference type="NCBI Taxonomy" id="118510"/>
    <lineage>
        <taxon>Eukaryota</taxon>
        <taxon>Viridiplantae</taxon>
        <taxon>Streptophyta</taxon>
        <taxon>Embryophyta</taxon>
        <taxon>Tracheophyta</taxon>
        <taxon>Spermatophyta</taxon>
        <taxon>Magnoliopsida</taxon>
        <taxon>eudicotyledons</taxon>
        <taxon>Gunneridae</taxon>
        <taxon>Pentapetalae</taxon>
        <taxon>asterids</taxon>
        <taxon>campanulids</taxon>
        <taxon>Asterales</taxon>
        <taxon>Asteraceae</taxon>
        <taxon>Asteroideae</taxon>
        <taxon>Anthemideae</taxon>
        <taxon>Anthemidinae</taxon>
        <taxon>Tanacetum</taxon>
    </lineage>
</organism>
<dbReference type="EMBL" id="BKCJ010002385">
    <property type="protein sequence ID" value="GEU48196.1"/>
    <property type="molecule type" value="Genomic_DNA"/>
</dbReference>
<feature type="region of interest" description="Disordered" evidence="1">
    <location>
        <begin position="216"/>
        <end position="270"/>
    </location>
</feature>
<dbReference type="GO" id="GO:0003676">
    <property type="term" value="F:nucleic acid binding"/>
    <property type="evidence" value="ECO:0007669"/>
    <property type="project" value="InterPro"/>
</dbReference>
<gene>
    <name evidence="3" type="ORF">Tci_020174</name>
</gene>
<sequence length="1657" mass="186263">MVRDNVQLETAVNTITQEYLLEFTSEYVISEALRPELPGPGDRIVDFPEGKIPSRTGITASSGWTSVYSPLLWSGRPTLLKRDAGEWYLFCGYCEGAGYASYPYSKTTRGATVFEMDLFGLIRAPNPTKVKTGSRPRAPYELPLLTLTASRVIEMDEPAVAMDSSGVPSAIEKSPLDFVDEAEASCRETAAPEMPPPEEVPLATVPGSGQAVEAVVAEPPTVRDSRKRGPEGVDANAPPKSLRRDHTDRPSGIPDDVSDLDPLAFAGAPSHDVAQSSQGLIVAEDPGSENASSPIEVLSPGSVYRPEWVRKDPWIWLSLDSFLVKTDDELTKKELKQIEADDQAIQTILLGLLEDIYAVVDSCETAQEIWLRVQQMMKGSDIRIQEKKAKLFNEWERFTSIGRESIESYYHRFLKLMNDFKRNKHFPKKIASNLKFLNNLQPEWSRHVTIVHQTKELHTANHTQLYGFLKYNQKEVDDLRVERLAKTQDPLALMATSNNPYNFPAFHQDQSSPNIIYPTTAMNMALGLMANAFKLNYSTPTNNNQRISSNPRNRQIAQSVQNVRNQNPNGNGNVVAARAKGNTTGNNADLDEIEKVNANCILMANLQQASTSGTQTDKALVYDSDGSAEVQNYDNCYDNEIFNMFTQEEQYTELLEPIREPHQVPQNVNNVIYEVSSVEQSGRTIEQHPVNVEETRVLYDSLYNNLAIEVEKVNTEETLQLSQESRLKMKQLNKEIKPVDARVQNFEIRFLKEAAKFVRDFKSLAKETNESLAKHKALELEIERLLREVVSHDIMSVVQYNYVGDTSNLQTEIEKNVHLKTTYKNLFDSISVTRTQTKTIIDSLENKLHDTIYENAKLRAQLFNKVSEQKDTTRGTSANTKFAKQSILGKPPFYFRPKLYAITPLPKSMVFSKVGETHALSKPVTSNSIPTPQESKVVKNDKVIAPGMFRINPFKPSREEKYVPNKVRASVRTNPITISQPPVITKKVVNSDSKGLSSTGADNVAKTRRPHPKSNTKNDRVPSASNSSCSKNKEVKVEEHHRNLLLSKNKKHMSSECYNVKLATRNVKSKVVCAICKQCLISANHDVCLLNYVNDMNSRGKKQKANVLINENQKKQTPKVKKPKNVGSNERLTSPKPSKPRSFLRWSPTGRLFDLKEKIIASTESKSQSDSSNGDNACTSNPLEPTIKQFPNSTSFLGRSKDEAPEVTKTFLKRIIVLLQSPVIIIRTNNGTEFKNQVLNEYFDSVGISHQVSSVRTPQQNGVVERKNRTLVEAARTMLIFSRAPLFLWAKAIATACYTQNCSIIHHRFYKTPYELINGRKSDISFLHVFRALCYSKNDHEDIRKLGAKVPAPDNITPLTLKWLFKNKHDEENTVIRNKTRLVMRGYRQEEAIDFKESFASVARMEAIRIFLAYAAQKSFTVFQIDVETAFLHGTLKEDVYAYQPEGTIDPTLFIRQFDDDILVVQVYVDDIIFGSTHPSQPIPPPRGIFINQSNDMLEILKKYGMVSCDLVGTPMEIKDKLDLDQNRTSVDATKYRSMIGALMYLTSSRPDIVHATCLCARYQAKPTEKHLKEVKRIFCYLRGTINTGLWDTKDSGFELTGFSDADYAGCKDTFKSTSGGAQFLGGKLVSWSSKKQDCTALSTAKAEYVSLSACCA</sequence>
<evidence type="ECO:0000313" key="3">
    <source>
        <dbReference type="EMBL" id="GEU48196.1"/>
    </source>
</evidence>
<feature type="compositionally biased region" description="Polar residues" evidence="1">
    <location>
        <begin position="982"/>
        <end position="1001"/>
    </location>
</feature>
<dbReference type="PANTHER" id="PTHR11439">
    <property type="entry name" value="GAG-POL-RELATED RETROTRANSPOSON"/>
    <property type="match status" value="1"/>
</dbReference>
<feature type="compositionally biased region" description="Basic and acidic residues" evidence="1">
    <location>
        <begin position="221"/>
        <end position="231"/>
    </location>
</feature>